<name>A0A0R3LX02_9BRAD</name>
<feature type="domain" description="N-acyl amino acid synthase FeeM catalytic core" evidence="1">
    <location>
        <begin position="36"/>
        <end position="194"/>
    </location>
</feature>
<dbReference type="RefSeq" id="WP_057850186.1">
    <property type="nucleotide sequence ID" value="NZ_LLXX01000064.1"/>
</dbReference>
<protein>
    <recommendedName>
        <fullName evidence="1">N-acyl amino acid synthase FeeM catalytic core domain-containing protein</fullName>
    </recommendedName>
</protein>
<evidence type="ECO:0000259" key="1">
    <source>
        <dbReference type="Pfam" id="PF21926"/>
    </source>
</evidence>
<dbReference type="InterPro" id="IPR054597">
    <property type="entry name" value="FeeM_cat"/>
</dbReference>
<proteinExistence type="predicted"/>
<dbReference type="InterPro" id="IPR016181">
    <property type="entry name" value="Acyl_CoA_acyltransferase"/>
</dbReference>
<dbReference type="EMBL" id="LLXX01000064">
    <property type="protein sequence ID" value="KRR09661.1"/>
    <property type="molecule type" value="Genomic_DNA"/>
</dbReference>
<sequence>MKAGAEPRKPLFVRGAGLFDRVDYRVIETPEERDALYLMRYRAYLHGGLILPSESQRVSDRYDDAPNAWTFGIYVDGELCSSLRVHVLTQESRTSYATELFGDVLHPRLDRGEVIIDPARFVADPEKAQRFPELPYLTVRLAYLACEYFNADTGLAQVRGEHQAFYRRVFLQETIAEPRSFPNVLKKVALMACDFPAVRERVLTRFPIMRSSAFERRMLFERPAKRPFFPSAVVRSFERPSIVPNV</sequence>
<evidence type="ECO:0000313" key="3">
    <source>
        <dbReference type="Proteomes" id="UP000051913"/>
    </source>
</evidence>
<comment type="caution">
    <text evidence="2">The sequence shown here is derived from an EMBL/GenBank/DDBJ whole genome shotgun (WGS) entry which is preliminary data.</text>
</comment>
<dbReference type="AlphaFoldDB" id="A0A0R3LX02"/>
<dbReference type="Pfam" id="PF21926">
    <property type="entry name" value="FeeM"/>
    <property type="match status" value="1"/>
</dbReference>
<dbReference type="SUPFAM" id="SSF55729">
    <property type="entry name" value="Acyl-CoA N-acyltransferases (Nat)"/>
    <property type="match status" value="1"/>
</dbReference>
<keyword evidence="3" id="KW-1185">Reference proteome</keyword>
<dbReference type="STRING" id="1518501.CQ10_12950"/>
<organism evidence="2 3">
    <name type="scientific">Bradyrhizobium valentinum</name>
    <dbReference type="NCBI Taxonomy" id="1518501"/>
    <lineage>
        <taxon>Bacteria</taxon>
        <taxon>Pseudomonadati</taxon>
        <taxon>Pseudomonadota</taxon>
        <taxon>Alphaproteobacteria</taxon>
        <taxon>Hyphomicrobiales</taxon>
        <taxon>Nitrobacteraceae</taxon>
        <taxon>Bradyrhizobium</taxon>
    </lineage>
</organism>
<reference evidence="2 3" key="1">
    <citation type="submission" date="2014-03" db="EMBL/GenBank/DDBJ databases">
        <title>Bradyrhizobium valentinum sp. nov., isolated from effective nodules of Lupinus mariae-josephae, a lupine endemic of basic-lime soils in Eastern Spain.</title>
        <authorList>
            <person name="Duran D."/>
            <person name="Rey L."/>
            <person name="Navarro A."/>
            <person name="Busquets A."/>
            <person name="Imperial J."/>
            <person name="Ruiz-Argueso T."/>
        </authorList>
    </citation>
    <scope>NUCLEOTIDE SEQUENCE [LARGE SCALE GENOMIC DNA]</scope>
    <source>
        <strain evidence="2 3">LmjM3</strain>
    </source>
</reference>
<accession>A0A0R3LX02</accession>
<dbReference type="Gene3D" id="3.40.630.30">
    <property type="match status" value="1"/>
</dbReference>
<dbReference type="Proteomes" id="UP000051913">
    <property type="component" value="Unassembled WGS sequence"/>
</dbReference>
<dbReference type="OrthoDB" id="9812697at2"/>
<evidence type="ECO:0000313" key="2">
    <source>
        <dbReference type="EMBL" id="KRR09661.1"/>
    </source>
</evidence>
<gene>
    <name evidence="2" type="ORF">CP49_35960</name>
</gene>